<feature type="compositionally biased region" description="Low complexity" evidence="1">
    <location>
        <begin position="205"/>
        <end position="231"/>
    </location>
</feature>
<organism evidence="4 5">
    <name type="scientific">Candidatus Weimeria bifida</name>
    <dbReference type="NCBI Taxonomy" id="2599074"/>
    <lineage>
        <taxon>Bacteria</taxon>
        <taxon>Bacillati</taxon>
        <taxon>Bacillota</taxon>
        <taxon>Clostridia</taxon>
        <taxon>Lachnospirales</taxon>
        <taxon>Lachnospiraceae</taxon>
        <taxon>Candidatus Weimeria</taxon>
    </lineage>
</organism>
<evidence type="ECO:0000259" key="3">
    <source>
        <dbReference type="Pfam" id="PF13240"/>
    </source>
</evidence>
<dbReference type="InterPro" id="IPR026870">
    <property type="entry name" value="Zinc_ribbon_dom"/>
</dbReference>
<dbReference type="Gene3D" id="4.10.1060.50">
    <property type="match status" value="1"/>
</dbReference>
<dbReference type="InterPro" id="IPR038587">
    <property type="entry name" value="Ribosomal_eL40_sf"/>
</dbReference>
<dbReference type="AlphaFoldDB" id="A0A6N7J0J0"/>
<evidence type="ECO:0000313" key="4">
    <source>
        <dbReference type="EMBL" id="MQN02032.1"/>
    </source>
</evidence>
<comment type="caution">
    <text evidence="4">The sequence shown here is derived from an EMBL/GenBank/DDBJ whole genome shotgun (WGS) entry which is preliminary data.</text>
</comment>
<reference evidence="4" key="1">
    <citation type="journal article" date="2020" name="Appl. Environ. Microbiol.">
        <title>Medium-Chain Fatty Acid Synthesis by 'Candidatus Weimeria bifida' gen. nov., sp. nov., and 'Candidatus Pseudoramibacter fermentans' sp. nov.</title>
        <authorList>
            <person name="Scarborough M.J."/>
            <person name="Myers K.S."/>
            <person name="Donohue T.J."/>
            <person name="Noguera D.R."/>
        </authorList>
    </citation>
    <scope>NUCLEOTIDE SEQUENCE</scope>
    <source>
        <strain evidence="4">LCO1.1</strain>
    </source>
</reference>
<proteinExistence type="predicted"/>
<dbReference type="Pfam" id="PF13240">
    <property type="entry name" value="Zn_Ribbon_1"/>
    <property type="match status" value="1"/>
</dbReference>
<feature type="transmembrane region" description="Helical" evidence="2">
    <location>
        <begin position="74"/>
        <end position="95"/>
    </location>
</feature>
<keyword evidence="5" id="KW-1185">Reference proteome</keyword>
<keyword evidence="2" id="KW-0812">Transmembrane</keyword>
<feature type="transmembrane region" description="Helical" evidence="2">
    <location>
        <begin position="12"/>
        <end position="33"/>
    </location>
</feature>
<evidence type="ECO:0000256" key="1">
    <source>
        <dbReference type="SAM" id="MobiDB-lite"/>
    </source>
</evidence>
<keyword evidence="2" id="KW-0472">Membrane</keyword>
<accession>A0A6N7J0J0</accession>
<feature type="region of interest" description="Disordered" evidence="1">
    <location>
        <begin position="190"/>
        <end position="231"/>
    </location>
</feature>
<feature type="domain" description="Zinc-ribbon" evidence="3">
    <location>
        <begin position="237"/>
        <end position="259"/>
    </location>
</feature>
<protein>
    <submittedName>
        <fullName evidence="4">Zinc ribbon domain-containing protein</fullName>
    </submittedName>
</protein>
<dbReference type="EMBL" id="VOGC01000007">
    <property type="protein sequence ID" value="MQN02032.1"/>
    <property type="molecule type" value="Genomic_DNA"/>
</dbReference>
<feature type="transmembrane region" description="Helical" evidence="2">
    <location>
        <begin position="102"/>
        <end position="122"/>
    </location>
</feature>
<name>A0A6N7J0J0_9FIRM</name>
<gene>
    <name evidence="4" type="ORF">FRC54_09070</name>
</gene>
<keyword evidence="2" id="KW-1133">Transmembrane helix</keyword>
<sequence>MNNYQSASQTKKLVTFVVAVLSFIFYFIPWFHIRVEIFGQNVFGKGNYNFFSLAKTIKSLSDLNSDGANSLTPFLILMGILLIICFIITLVLLFFDKKQAVLPYLIAYAVNFIAAIFVIISFDKEVGNEDYGYAAVGASITAAAIIGLILVIIMAVMYYSKKDFTASYTNPGSMNWNGQQNFNNGMNYGGQQYNAGPAPQPKPQQPQAGQQVQQPQAGQQVQQPQAGQQVQQPEKIFCTNCGAENRPGAKFCTHCGTPLEK</sequence>
<evidence type="ECO:0000256" key="2">
    <source>
        <dbReference type="SAM" id="Phobius"/>
    </source>
</evidence>
<feature type="transmembrane region" description="Helical" evidence="2">
    <location>
        <begin position="134"/>
        <end position="159"/>
    </location>
</feature>
<evidence type="ECO:0000313" key="5">
    <source>
        <dbReference type="Proteomes" id="UP000460257"/>
    </source>
</evidence>
<dbReference type="Proteomes" id="UP000460257">
    <property type="component" value="Unassembled WGS sequence"/>
</dbReference>